<dbReference type="PANTHER" id="PTHR34220:SF7">
    <property type="entry name" value="SENSOR HISTIDINE KINASE YPDA"/>
    <property type="match status" value="1"/>
</dbReference>
<dbReference type="Pfam" id="PF07495">
    <property type="entry name" value="Y_Y_Y"/>
    <property type="match status" value="1"/>
</dbReference>
<evidence type="ECO:0000313" key="5">
    <source>
        <dbReference type="EMBL" id="QOD61311.1"/>
    </source>
</evidence>
<reference evidence="5 6" key="1">
    <citation type="journal article" date="2016" name="Int. J. Syst. Evol. Microbiol.">
        <title>Polaribacter haliotis sp. nov., isolated from the gut of abalone Haliotis discus hannai.</title>
        <authorList>
            <person name="Kim Y.O."/>
            <person name="Park I.S."/>
            <person name="Park S."/>
            <person name="Nam B.H."/>
            <person name="Park J.M."/>
            <person name="Kim D.G."/>
            <person name="Yoon J.H."/>
        </authorList>
    </citation>
    <scope>NUCLEOTIDE SEQUENCE [LARGE SCALE GENOMIC DNA]</scope>
    <source>
        <strain evidence="5 6">KCTC 52418</strain>
    </source>
</reference>
<keyword evidence="6" id="KW-1185">Reference proteome</keyword>
<evidence type="ECO:0000259" key="3">
    <source>
        <dbReference type="Pfam" id="PF06580"/>
    </source>
</evidence>
<dbReference type="InterPro" id="IPR050640">
    <property type="entry name" value="Bact_2-comp_sensor_kinase"/>
</dbReference>
<keyword evidence="1" id="KW-1133">Transmembrane helix</keyword>
<dbReference type="Pfam" id="PF06580">
    <property type="entry name" value="His_kinase"/>
    <property type="match status" value="1"/>
</dbReference>
<dbReference type="Gene3D" id="3.30.565.10">
    <property type="entry name" value="Histidine kinase-like ATPase, C-terminal domain"/>
    <property type="match status" value="1"/>
</dbReference>
<gene>
    <name evidence="5" type="ORF">H9I45_02370</name>
</gene>
<dbReference type="InterPro" id="IPR011123">
    <property type="entry name" value="Y_Y_Y"/>
</dbReference>
<dbReference type="KEGG" id="phal:H9I45_02370"/>
<feature type="chain" id="PRO_5032594931" evidence="2">
    <location>
        <begin position="21"/>
        <end position="968"/>
    </location>
</feature>
<feature type="signal peptide" evidence="2">
    <location>
        <begin position="1"/>
        <end position="20"/>
    </location>
</feature>
<dbReference type="AlphaFoldDB" id="A0A7L8AH33"/>
<dbReference type="Gene3D" id="2.60.40.10">
    <property type="entry name" value="Immunoglobulins"/>
    <property type="match status" value="1"/>
</dbReference>
<dbReference type="EMBL" id="CP061813">
    <property type="protein sequence ID" value="QOD61311.1"/>
    <property type="molecule type" value="Genomic_DNA"/>
</dbReference>
<dbReference type="SUPFAM" id="SSF50978">
    <property type="entry name" value="WD40 repeat-like"/>
    <property type="match status" value="1"/>
</dbReference>
<dbReference type="InterPro" id="IPR036890">
    <property type="entry name" value="HATPase_C_sf"/>
</dbReference>
<dbReference type="Gene3D" id="2.130.10.10">
    <property type="entry name" value="YVTN repeat-like/Quinoprotein amine dehydrogenase"/>
    <property type="match status" value="2"/>
</dbReference>
<accession>A0A7L8AH33</accession>
<sequence length="968" mass="112532">MKKNTAFFLILFFSFFFLNAQEPLSIHLTEKDGLPDIEFYDLLADKDGFIWLAADKGLFKYNGREYQLLDNPLKRGRSLFGLKTDLKGRVWCNNLAGQFFYVENNKLHLFKDFEDINTLVDYYFFENYLVTINNKYISFTNLNTKKNERVLKKTDGIPSEELNDNFKDFHFSSNYNLFKITDINKEKVFVSSLGSKDEYVRGRKIGFKLYDKKYILAQSEKELSLKISEINTSRNIQINVPEYLNGILIHKVTIIKNTLFLLSNKGVFSTSIKNNRLIINDCYFKDNYVTEVVLDKNENYWFSTLRNGVFIISNKEIKVYNQLFDNITTLRKKNDKTLFLASSNGTVEEYHISTKAIKKLNFISNTAVKTFYYIPKNNSLLIGTSNYAVNYNLSNNSFKSINESAAWKSVDFINNDNYLVSTPNSLSEINITTKQYKHLIYKRTYAALYAKKENSYYATMIDGFLKYNINKKKGTYLKYKNKRVYGSKLAELEDGTIWVATHNKGLFAFKNNTFVDSLVVKNGLTSNVINQIEAYKNELWISTENGLQKYDKTNKTLNTLAKIDGLNSYAIDNIAVLDSLVFITTNKGLLSFNKHKVFKKRKIPELYFTQLIVNDSVKEFPKELKLKELESNFKVEFNSNGFQSKENVGYDYLLEGFSNNWNAIENGINFITFNTLPSGKFLLKVRAKNKFQTAYSNVLLLPITVTKPFYKTFWFLLFVLSLVVFLIFIYFKNQNKRLRKEQKIALEKEKITKELVYSQLENLRSQMNPHFIFNALNSIQDFIILNEKKLARQYLVKFSKLIRIYLEHSQNDTVTLAEEIKALRLYLELEKDRFNDDFIFNIHVDKNLHLEQIFIPSLLLQPYVENALKHGLLHKIDNKKLDILFEKDNNSSTLICTILDNGIGREAAAEINKKRVGNHKSFATSANQKRINLLNLANNSNLEIVIEDLSENEIATGTKIIIKIPINQ</sequence>
<dbReference type="InterPro" id="IPR036322">
    <property type="entry name" value="WD40_repeat_dom_sf"/>
</dbReference>
<keyword evidence="2" id="KW-0732">Signal</keyword>
<dbReference type="GO" id="GO:0000155">
    <property type="term" value="F:phosphorelay sensor kinase activity"/>
    <property type="evidence" value="ECO:0007669"/>
    <property type="project" value="InterPro"/>
</dbReference>
<keyword evidence="5" id="KW-0808">Transferase</keyword>
<evidence type="ECO:0000259" key="4">
    <source>
        <dbReference type="Pfam" id="PF07495"/>
    </source>
</evidence>
<keyword evidence="5" id="KW-0418">Kinase</keyword>
<proteinExistence type="predicted"/>
<dbReference type="InterPro" id="IPR010559">
    <property type="entry name" value="Sig_transdc_His_kin_internal"/>
</dbReference>
<feature type="domain" description="Signal transduction histidine kinase internal region" evidence="3">
    <location>
        <begin position="759"/>
        <end position="838"/>
    </location>
</feature>
<protein>
    <submittedName>
        <fullName evidence="5">Histidine kinase</fullName>
    </submittedName>
</protein>
<evidence type="ECO:0000313" key="6">
    <source>
        <dbReference type="Proteomes" id="UP000516764"/>
    </source>
</evidence>
<dbReference type="GO" id="GO:0016020">
    <property type="term" value="C:membrane"/>
    <property type="evidence" value="ECO:0007669"/>
    <property type="project" value="InterPro"/>
</dbReference>
<dbReference type="InterPro" id="IPR015943">
    <property type="entry name" value="WD40/YVTN_repeat-like_dom_sf"/>
</dbReference>
<feature type="domain" description="Two component regulator three Y" evidence="4">
    <location>
        <begin position="642"/>
        <end position="705"/>
    </location>
</feature>
<organism evidence="5 6">
    <name type="scientific">Polaribacter haliotis</name>
    <dbReference type="NCBI Taxonomy" id="1888915"/>
    <lineage>
        <taxon>Bacteria</taxon>
        <taxon>Pseudomonadati</taxon>
        <taxon>Bacteroidota</taxon>
        <taxon>Flavobacteriia</taxon>
        <taxon>Flavobacteriales</taxon>
        <taxon>Flavobacteriaceae</taxon>
    </lineage>
</organism>
<dbReference type="RefSeq" id="WP_088353540.1">
    <property type="nucleotide sequence ID" value="NZ_CP061813.1"/>
</dbReference>
<dbReference type="Proteomes" id="UP000516764">
    <property type="component" value="Chromosome"/>
</dbReference>
<evidence type="ECO:0000256" key="1">
    <source>
        <dbReference type="SAM" id="Phobius"/>
    </source>
</evidence>
<dbReference type="OrthoDB" id="9809670at2"/>
<keyword evidence="1" id="KW-0472">Membrane</keyword>
<dbReference type="PANTHER" id="PTHR34220">
    <property type="entry name" value="SENSOR HISTIDINE KINASE YPDA"/>
    <property type="match status" value="1"/>
</dbReference>
<dbReference type="SUPFAM" id="SSF55874">
    <property type="entry name" value="ATPase domain of HSP90 chaperone/DNA topoisomerase II/histidine kinase"/>
    <property type="match status" value="1"/>
</dbReference>
<keyword evidence="1" id="KW-0812">Transmembrane</keyword>
<evidence type="ECO:0000256" key="2">
    <source>
        <dbReference type="SAM" id="SignalP"/>
    </source>
</evidence>
<dbReference type="SUPFAM" id="SSF63829">
    <property type="entry name" value="Calcium-dependent phosphotriesterase"/>
    <property type="match status" value="1"/>
</dbReference>
<feature type="transmembrane region" description="Helical" evidence="1">
    <location>
        <begin position="713"/>
        <end position="731"/>
    </location>
</feature>
<dbReference type="InterPro" id="IPR013783">
    <property type="entry name" value="Ig-like_fold"/>
</dbReference>
<name>A0A7L8AH33_9FLAO</name>